<dbReference type="Pfam" id="PF03992">
    <property type="entry name" value="ABM"/>
    <property type="match status" value="1"/>
</dbReference>
<dbReference type="OrthoDB" id="1550774at2"/>
<proteinExistence type="predicted"/>
<dbReference type="STRING" id="1173027.Mic7113_5325"/>
<feature type="domain" description="ABM" evidence="2">
    <location>
        <begin position="29"/>
        <end position="73"/>
    </location>
</feature>
<dbReference type="InterPro" id="IPR011008">
    <property type="entry name" value="Dimeric_a/b-barrel"/>
</dbReference>
<dbReference type="Gene3D" id="3.30.70.100">
    <property type="match status" value="1"/>
</dbReference>
<organism evidence="3 4">
    <name type="scientific">Allocoleopsis franciscana PCC 7113</name>
    <dbReference type="NCBI Taxonomy" id="1173027"/>
    <lineage>
        <taxon>Bacteria</taxon>
        <taxon>Bacillati</taxon>
        <taxon>Cyanobacteriota</taxon>
        <taxon>Cyanophyceae</taxon>
        <taxon>Coleofasciculales</taxon>
        <taxon>Coleofasciculaceae</taxon>
        <taxon>Allocoleopsis</taxon>
        <taxon>Allocoleopsis franciscana</taxon>
    </lineage>
</organism>
<dbReference type="EMBL" id="CP003630">
    <property type="protein sequence ID" value="AFZ20974.1"/>
    <property type="molecule type" value="Genomic_DNA"/>
</dbReference>
<keyword evidence="4" id="KW-1185">Reference proteome</keyword>
<dbReference type="AlphaFoldDB" id="K9WMG8"/>
<feature type="region of interest" description="Disordered" evidence="1">
    <location>
        <begin position="115"/>
        <end position="159"/>
    </location>
</feature>
<accession>K9WMG8</accession>
<reference evidence="3 4" key="1">
    <citation type="submission" date="2012-06" db="EMBL/GenBank/DDBJ databases">
        <title>Finished chromosome of genome of Microcoleus sp. PCC 7113.</title>
        <authorList>
            <consortium name="US DOE Joint Genome Institute"/>
            <person name="Gugger M."/>
            <person name="Coursin T."/>
            <person name="Rippka R."/>
            <person name="Tandeau De Marsac N."/>
            <person name="Huntemann M."/>
            <person name="Wei C.-L."/>
            <person name="Han J."/>
            <person name="Detter J.C."/>
            <person name="Han C."/>
            <person name="Tapia R."/>
            <person name="Chen A."/>
            <person name="Kyrpides N."/>
            <person name="Mavromatis K."/>
            <person name="Markowitz V."/>
            <person name="Szeto E."/>
            <person name="Ivanova N."/>
            <person name="Pagani I."/>
            <person name="Pati A."/>
            <person name="Goodwin L."/>
            <person name="Nordberg H.P."/>
            <person name="Cantor M.N."/>
            <person name="Hua S.X."/>
            <person name="Woyke T."/>
            <person name="Kerfeld C.A."/>
        </authorList>
    </citation>
    <scope>NUCLEOTIDE SEQUENCE [LARGE SCALE GENOMIC DNA]</scope>
    <source>
        <strain evidence="3 4">PCC 7113</strain>
    </source>
</reference>
<sequence length="159" mass="18267">MTFISVTRLHVRSPLFLPLFLWNVWLTARQSANTPGFLGGQLLRDANQTFWTITAWEEQAAMKIYRNSGAHRSVMPHIQDWCDEASVVHWRQEDCSLPNWDEVHRQMVAKGFPTRLAHPSPAHLQRDIPKPSSSKGIVLRPKTTPIETRNSNPGKLYEN</sequence>
<evidence type="ECO:0000256" key="1">
    <source>
        <dbReference type="SAM" id="MobiDB-lite"/>
    </source>
</evidence>
<dbReference type="InterPro" id="IPR007138">
    <property type="entry name" value="ABM_dom"/>
</dbReference>
<dbReference type="Proteomes" id="UP000010471">
    <property type="component" value="Chromosome"/>
</dbReference>
<dbReference type="eggNOG" id="COG2329">
    <property type="taxonomic scope" value="Bacteria"/>
</dbReference>
<protein>
    <recommendedName>
        <fullName evidence="2">ABM domain-containing protein</fullName>
    </recommendedName>
</protein>
<evidence type="ECO:0000313" key="4">
    <source>
        <dbReference type="Proteomes" id="UP000010471"/>
    </source>
</evidence>
<evidence type="ECO:0000313" key="3">
    <source>
        <dbReference type="EMBL" id="AFZ20974.1"/>
    </source>
</evidence>
<gene>
    <name evidence="3" type="ORF">Mic7113_5325</name>
</gene>
<dbReference type="HOGENOM" id="CLU_140305_0_0_3"/>
<dbReference type="KEGG" id="mic:Mic7113_5325"/>
<name>K9WMG8_9CYAN</name>
<evidence type="ECO:0000259" key="2">
    <source>
        <dbReference type="Pfam" id="PF03992"/>
    </source>
</evidence>
<dbReference type="SUPFAM" id="SSF54909">
    <property type="entry name" value="Dimeric alpha+beta barrel"/>
    <property type="match status" value="1"/>
</dbReference>
<dbReference type="RefSeq" id="WP_015185107.1">
    <property type="nucleotide sequence ID" value="NC_019738.1"/>
</dbReference>